<dbReference type="RefSeq" id="WP_137245854.1">
    <property type="nucleotide sequence ID" value="NZ_SZQA01000003.1"/>
</dbReference>
<dbReference type="Gene3D" id="1.10.10.10">
    <property type="entry name" value="Winged helix-like DNA-binding domain superfamily/Winged helix DNA-binding domain"/>
    <property type="match status" value="1"/>
</dbReference>
<dbReference type="SUPFAM" id="SSF48452">
    <property type="entry name" value="TPR-like"/>
    <property type="match status" value="1"/>
</dbReference>
<dbReference type="InterPro" id="IPR036388">
    <property type="entry name" value="WH-like_DNA-bd_sf"/>
</dbReference>
<feature type="domain" description="AAA+ ATPase" evidence="2">
    <location>
        <begin position="67"/>
        <end position="246"/>
    </location>
</feature>
<organism evidence="3 4">
    <name type="scientific">Herbidospora galbida</name>
    <dbReference type="NCBI Taxonomy" id="2575442"/>
    <lineage>
        <taxon>Bacteria</taxon>
        <taxon>Bacillati</taxon>
        <taxon>Actinomycetota</taxon>
        <taxon>Actinomycetes</taxon>
        <taxon>Streptosporangiales</taxon>
        <taxon>Streptosporangiaceae</taxon>
        <taxon>Herbidospora</taxon>
    </lineage>
</organism>
<dbReference type="SMART" id="SM00382">
    <property type="entry name" value="AAA"/>
    <property type="match status" value="1"/>
</dbReference>
<dbReference type="GO" id="GO:0043531">
    <property type="term" value="F:ADP binding"/>
    <property type="evidence" value="ECO:0007669"/>
    <property type="project" value="InterPro"/>
</dbReference>
<keyword evidence="1" id="KW-0802">TPR repeat</keyword>
<protein>
    <submittedName>
        <fullName evidence="3">Tetratricopeptide repeat protein</fullName>
    </submittedName>
</protein>
<keyword evidence="4" id="KW-1185">Reference proteome</keyword>
<dbReference type="InterPro" id="IPR019734">
    <property type="entry name" value="TPR_rpt"/>
</dbReference>
<dbReference type="SMART" id="SM00028">
    <property type="entry name" value="TPR"/>
    <property type="match status" value="3"/>
</dbReference>
<proteinExistence type="predicted"/>
<evidence type="ECO:0000256" key="1">
    <source>
        <dbReference type="PROSITE-ProRule" id="PRU00339"/>
    </source>
</evidence>
<feature type="repeat" description="TPR" evidence="1">
    <location>
        <begin position="532"/>
        <end position="565"/>
    </location>
</feature>
<dbReference type="PANTHER" id="PTHR47691">
    <property type="entry name" value="REGULATOR-RELATED"/>
    <property type="match status" value="1"/>
</dbReference>
<dbReference type="AlphaFoldDB" id="A0A4U3MN04"/>
<dbReference type="PANTHER" id="PTHR47691:SF3">
    <property type="entry name" value="HTH-TYPE TRANSCRIPTIONAL REGULATOR RV0890C-RELATED"/>
    <property type="match status" value="1"/>
</dbReference>
<dbReference type="SUPFAM" id="SSF52540">
    <property type="entry name" value="P-loop containing nucleoside triphosphate hydrolases"/>
    <property type="match status" value="1"/>
</dbReference>
<dbReference type="OrthoDB" id="5521887at2"/>
<comment type="caution">
    <text evidence="3">The sequence shown here is derived from an EMBL/GenBank/DDBJ whole genome shotgun (WGS) entry which is preliminary data.</text>
</comment>
<evidence type="ECO:0000313" key="3">
    <source>
        <dbReference type="EMBL" id="TKK90380.1"/>
    </source>
</evidence>
<dbReference type="PROSITE" id="PS50005">
    <property type="entry name" value="TPR"/>
    <property type="match status" value="1"/>
</dbReference>
<reference evidence="3 4" key="1">
    <citation type="submission" date="2019-04" db="EMBL/GenBank/DDBJ databases">
        <title>Herbidospora sp. NEAU-GS14.nov., a novel actinomycete isolated from soil.</title>
        <authorList>
            <person name="Han L."/>
        </authorList>
    </citation>
    <scope>NUCLEOTIDE SEQUENCE [LARGE SCALE GENOMIC DNA]</scope>
    <source>
        <strain evidence="3 4">NEAU-GS14</strain>
    </source>
</reference>
<name>A0A4U3MN04_9ACTN</name>
<sequence length="702" mass="76431">MQNFSNDFTGDADSVVQIGAMHGSINLTPKNRALPLPRQLPLPVAGFVNRVETIAALDRLLAAESGTGGVSAIAGPPGVGKTALVMHWAHRVRDRFPDGDLYIDLGGYGPSAPLSADQALDSFLRALDIPKEGIPATLAERASLFRSLVTGRRMLVVLDNAADTATVRPLLPAARGCLALITSRSSLAGLVTREGAARVTLDVLSPSDAVELLVQVIGAARVTAEPDAAVRVAELCGHLPLALRVVAERAVDRPRLTLADLVAELEEEQHRLDSLASGEDELSDVRAAFSWSYRALVPEMQQAFRLLGLHPGREFGVEAAMALLDSAEPRATQRLLETLCAAHLLQEVSRNRYRLHDLLRAYAKERLHEEVSAKDQTLAVRRVLSWYLLATDAGRKVILPHSHEVPLVPAVKLRVPAFDDAEKAMVWFEEERLNILAALDQALDTGQYDIAWKLPVAADGFFELHSYWTEWEAIHRAGAEAARILGDRLGEASNVFALGDADWRGGRPERAMANYHTVIAYGREADDAWLTGFSHRGLGLIHEEMGDREEALTCFRSALEVFRSGGLRRGEGMALLSLGEHAALLEDFEEAAALGARAVEVFVEAHDEWSAAWGTRPLARALMELGRSAEAQELLERAGATFERFKDRRSLAMTLAMMGDIHQVQGDSSAARHRWSEAAELYEAFGENALSGELRAKAAEAG</sequence>
<dbReference type="InterPro" id="IPR003593">
    <property type="entry name" value="AAA+_ATPase"/>
</dbReference>
<dbReference type="Gene3D" id="1.25.40.10">
    <property type="entry name" value="Tetratricopeptide repeat domain"/>
    <property type="match status" value="1"/>
</dbReference>
<accession>A0A4U3MN04</accession>
<dbReference type="EMBL" id="SZQA01000003">
    <property type="protein sequence ID" value="TKK90380.1"/>
    <property type="molecule type" value="Genomic_DNA"/>
</dbReference>
<dbReference type="InterPro" id="IPR002182">
    <property type="entry name" value="NB-ARC"/>
</dbReference>
<dbReference type="Gene3D" id="3.40.50.300">
    <property type="entry name" value="P-loop containing nucleotide triphosphate hydrolases"/>
    <property type="match status" value="1"/>
</dbReference>
<dbReference type="Pfam" id="PF13424">
    <property type="entry name" value="TPR_12"/>
    <property type="match status" value="1"/>
</dbReference>
<evidence type="ECO:0000313" key="4">
    <source>
        <dbReference type="Proteomes" id="UP000308705"/>
    </source>
</evidence>
<dbReference type="Pfam" id="PF00931">
    <property type="entry name" value="NB-ARC"/>
    <property type="match status" value="1"/>
</dbReference>
<gene>
    <name evidence="3" type="ORF">FDA94_05075</name>
</gene>
<evidence type="ECO:0000259" key="2">
    <source>
        <dbReference type="SMART" id="SM00382"/>
    </source>
</evidence>
<dbReference type="Proteomes" id="UP000308705">
    <property type="component" value="Unassembled WGS sequence"/>
</dbReference>
<dbReference type="PRINTS" id="PR00364">
    <property type="entry name" value="DISEASERSIST"/>
</dbReference>
<dbReference type="InterPro" id="IPR011990">
    <property type="entry name" value="TPR-like_helical_dom_sf"/>
</dbReference>
<dbReference type="InterPro" id="IPR027417">
    <property type="entry name" value="P-loop_NTPase"/>
</dbReference>